<evidence type="ECO:0000313" key="3">
    <source>
        <dbReference type="Proteomes" id="UP001496674"/>
    </source>
</evidence>
<dbReference type="InterPro" id="IPR002818">
    <property type="entry name" value="DJ-1/PfpI"/>
</dbReference>
<dbReference type="PANTHER" id="PTHR48094:SF19">
    <property type="entry name" value="DJ-1_PFPI DOMAIN-CONTAINING PROTEIN"/>
    <property type="match status" value="1"/>
</dbReference>
<proteinExistence type="predicted"/>
<reference evidence="2 3" key="1">
    <citation type="submission" date="2023-04" db="EMBL/GenBank/DDBJ databases">
        <title>Draft genome sequence of acteroides sedimenti strain YN3PY1.</title>
        <authorList>
            <person name="Yoshida N."/>
        </authorList>
    </citation>
    <scope>NUCLEOTIDE SEQUENCE [LARGE SCALE GENOMIC DNA]</scope>
    <source>
        <strain evidence="2 3">YN3PY1</strain>
    </source>
</reference>
<sequence>MNKKIFVFLFNGFSDWEIAYLTPEINKCEGFDLVYFSKDGDSVCSMGGMQVVPSISFGMVNADEVDMLILPGGTAWESDENSEIDQLVKELISKGKTIAAICAATAYLGKHGLLDNLKHTSNDLGYLKWVAPKYTGEANYVNQLAVTDQNIITACGVAPIEFAREVFLKLALRSDDDIEKWFQLFKNGIWKE</sequence>
<dbReference type="RefSeq" id="WP_353330362.1">
    <property type="nucleotide sequence ID" value="NZ_AP028055.1"/>
</dbReference>
<dbReference type="Pfam" id="PF01965">
    <property type="entry name" value="DJ-1_PfpI"/>
    <property type="match status" value="1"/>
</dbReference>
<dbReference type="PANTHER" id="PTHR48094">
    <property type="entry name" value="PROTEIN/NUCLEIC ACID DEGLYCASE DJ-1-RELATED"/>
    <property type="match status" value="1"/>
</dbReference>
<dbReference type="EMBL" id="AP028055">
    <property type="protein sequence ID" value="BEG99655.1"/>
    <property type="molecule type" value="Genomic_DNA"/>
</dbReference>
<protein>
    <submittedName>
        <fullName evidence="2">Glutamine amidotransferase</fullName>
    </submittedName>
</protein>
<feature type="domain" description="DJ-1/PfpI" evidence="1">
    <location>
        <begin position="3"/>
        <end position="166"/>
    </location>
</feature>
<evidence type="ECO:0000313" key="2">
    <source>
        <dbReference type="EMBL" id="BEG99655.1"/>
    </source>
</evidence>
<dbReference type="Gene3D" id="3.40.50.880">
    <property type="match status" value="1"/>
</dbReference>
<keyword evidence="2" id="KW-0315">Glutamine amidotransferase</keyword>
<dbReference type="Proteomes" id="UP001496674">
    <property type="component" value="Chromosome"/>
</dbReference>
<organism evidence="2 3">
    <name type="scientific">Bacteroides sedimenti</name>
    <dbReference type="NCBI Taxonomy" id="2136147"/>
    <lineage>
        <taxon>Bacteria</taxon>
        <taxon>Pseudomonadati</taxon>
        <taxon>Bacteroidota</taxon>
        <taxon>Bacteroidia</taxon>
        <taxon>Bacteroidales</taxon>
        <taxon>Bacteroidaceae</taxon>
        <taxon>Bacteroides</taxon>
    </lineage>
</organism>
<dbReference type="SUPFAM" id="SSF52317">
    <property type="entry name" value="Class I glutamine amidotransferase-like"/>
    <property type="match status" value="1"/>
</dbReference>
<name>A0ABN6ZC31_9BACE</name>
<evidence type="ECO:0000259" key="1">
    <source>
        <dbReference type="Pfam" id="PF01965"/>
    </source>
</evidence>
<dbReference type="InterPro" id="IPR050325">
    <property type="entry name" value="Prot/Nucl_acid_deglycase"/>
</dbReference>
<dbReference type="InterPro" id="IPR029062">
    <property type="entry name" value="Class_I_gatase-like"/>
</dbReference>
<gene>
    <name evidence="2" type="ORF">BSYN_19200</name>
</gene>
<keyword evidence="3" id="KW-1185">Reference proteome</keyword>
<accession>A0ABN6ZC31</accession>